<evidence type="ECO:0000256" key="2">
    <source>
        <dbReference type="ARBA" id="ARBA00004834"/>
    </source>
</evidence>
<evidence type="ECO:0000256" key="1">
    <source>
        <dbReference type="ARBA" id="ARBA00001462"/>
    </source>
</evidence>
<comment type="catalytic activity">
    <reaction evidence="1">
        <text>Hydrolysis of terminal non-reducing alpha-L-arabinofuranoside residues in alpha-L-arabinosides.</text>
        <dbReference type="EC" id="3.2.1.55"/>
    </reaction>
</comment>
<dbReference type="AlphaFoldDB" id="A0A7D8YZ81"/>
<comment type="pathway">
    <text evidence="2">Glycan metabolism; L-arabinan degradation.</text>
</comment>
<dbReference type="UniPathway" id="UPA00667"/>
<evidence type="ECO:0000256" key="5">
    <source>
        <dbReference type="ARBA" id="ARBA00022729"/>
    </source>
</evidence>
<evidence type="ECO:0000256" key="6">
    <source>
        <dbReference type="ARBA" id="ARBA00022801"/>
    </source>
</evidence>
<dbReference type="Pfam" id="PF06964">
    <property type="entry name" value="Alpha-L-AF_C"/>
    <property type="match status" value="1"/>
</dbReference>
<proteinExistence type="inferred from homology"/>
<evidence type="ECO:0000256" key="8">
    <source>
        <dbReference type="SAM" id="SignalP"/>
    </source>
</evidence>
<accession>A0A7D8YZ81</accession>
<evidence type="ECO:0000256" key="7">
    <source>
        <dbReference type="ARBA" id="ARBA00023180"/>
    </source>
</evidence>
<dbReference type="GO" id="GO:0046556">
    <property type="term" value="F:alpha-L-arabinofuranosidase activity"/>
    <property type="evidence" value="ECO:0007669"/>
    <property type="project" value="UniProtKB-EC"/>
</dbReference>
<feature type="domain" description="Alpha-L-arabinofuranosidase C-terminal" evidence="9">
    <location>
        <begin position="441"/>
        <end position="624"/>
    </location>
</feature>
<dbReference type="GO" id="GO:0031222">
    <property type="term" value="P:arabinan catabolic process"/>
    <property type="evidence" value="ECO:0007669"/>
    <property type="project" value="UniProtKB-UniPathway"/>
</dbReference>
<dbReference type="Pfam" id="PF22848">
    <property type="entry name" value="ASD1_dom"/>
    <property type="match status" value="1"/>
</dbReference>
<name>A0A7D8YZ81_9HELO</name>
<dbReference type="PANTHER" id="PTHR31776">
    <property type="entry name" value="ALPHA-L-ARABINOFURANOSIDASE 1"/>
    <property type="match status" value="1"/>
</dbReference>
<dbReference type="Gene3D" id="2.60.120.260">
    <property type="entry name" value="Galactose-binding domain-like"/>
    <property type="match status" value="1"/>
</dbReference>
<dbReference type="InterPro" id="IPR017853">
    <property type="entry name" value="GH"/>
</dbReference>
<dbReference type="PANTHER" id="PTHR31776:SF0">
    <property type="entry name" value="ALPHA-L-ARABINOFURANOSIDASE 1"/>
    <property type="match status" value="1"/>
</dbReference>
<evidence type="ECO:0000256" key="4">
    <source>
        <dbReference type="ARBA" id="ARBA00012670"/>
    </source>
</evidence>
<reference evidence="10 11" key="1">
    <citation type="submission" date="2018-05" db="EMBL/GenBank/DDBJ databases">
        <title>Whole genome sequencing for identification of molecular markers to develop diagnostic detection tools for the regulated plant pathogen Lachnellula willkommii.</title>
        <authorList>
            <person name="Giroux E."/>
            <person name="Bilodeau G."/>
        </authorList>
    </citation>
    <scope>NUCLEOTIDE SEQUENCE [LARGE SCALE GENOMIC DNA]</scope>
    <source>
        <strain evidence="10 11">CBS 625.97</strain>
    </source>
</reference>
<dbReference type="InterPro" id="IPR051563">
    <property type="entry name" value="Glycosyl_Hydrolase_51"/>
</dbReference>
<keyword evidence="7" id="KW-0325">Glycoprotein</keyword>
<comment type="similarity">
    <text evidence="3">Belongs to the glycosyl hydrolase 51 family.</text>
</comment>
<evidence type="ECO:0000313" key="11">
    <source>
        <dbReference type="Proteomes" id="UP000481288"/>
    </source>
</evidence>
<protein>
    <recommendedName>
        <fullName evidence="4">non-reducing end alpha-L-arabinofuranosidase</fullName>
        <ecNumber evidence="4">3.2.1.55</ecNumber>
    </recommendedName>
</protein>
<feature type="chain" id="PRO_5029000167" description="non-reducing end alpha-L-arabinofuranosidase" evidence="8">
    <location>
        <begin position="20"/>
        <end position="633"/>
    </location>
</feature>
<dbReference type="EMBL" id="QGMG01000880">
    <property type="protein sequence ID" value="TVY51197.1"/>
    <property type="molecule type" value="Genomic_DNA"/>
</dbReference>
<keyword evidence="11" id="KW-1185">Reference proteome</keyword>
<dbReference type="SUPFAM" id="SSF51445">
    <property type="entry name" value="(Trans)glycosidases"/>
    <property type="match status" value="1"/>
</dbReference>
<comment type="caution">
    <text evidence="10">The sequence shown here is derived from an EMBL/GenBank/DDBJ whole genome shotgun (WGS) entry which is preliminary data.</text>
</comment>
<keyword evidence="5 8" id="KW-0732">Signal</keyword>
<evidence type="ECO:0000256" key="3">
    <source>
        <dbReference type="ARBA" id="ARBA00007186"/>
    </source>
</evidence>
<dbReference type="SMART" id="SM00813">
    <property type="entry name" value="Alpha-L-AF_C"/>
    <property type="match status" value="1"/>
</dbReference>
<dbReference type="InterPro" id="IPR055235">
    <property type="entry name" value="ASD1_cat"/>
</dbReference>
<sequence>MFSPTPLLPLASLVTSVYSATLNVSTTGGNASSPLLYGLMFEDINNSGDGGIHGQLLKNNGFQGDTPGLTAYASVGGTSLSQDATVNLTTAIQSSLEVFVPSNTTASVGFSNSGYAGVPVNAGTYANYFYIKGNYSGTVTLQLVGSTSGTVFASHDVTVSSTSAAWTYVETSFTASQSPDGDNVWQLLFDGSKVAGSSLWFDLVQLFPETYHGRFNGIRNDVGEFLEAIGGSFLRFPGGNNLEGGSPSTRWKWNETIGPVENRPGRQGDWNYPNTDALGLMEYLQWCDDMSLTPVLAIWSGLSLGGGIISGTALTPYVDDALNELEFLLGSTSTTYGALRASYGHPAPYTIPYIEIGNEDNVYSGCSTYASRFTAFYNAIHAAYPSIQIIASTSDASCLPSPLPSGVWTDIHHYESPSSFVSLFNEFDNYPRTTGYGIFVGEYANTKTDSGTQLVWSNASAISEAVYMIGLERNSDLVKLASYAPLLEHFGLATWSPDLVGLSSAPNSLTGSVSYYIQKLFSSARGDTIRAVSADVDFGPLYWVASSTAGGEWFVKVANYGTGAQSVTVRIPGAGGLGGTAALLVLSGSEGASNGPGDVEVLPVGSTVVGSAEAGWTFDVPAYGVAVFTASPA</sequence>
<dbReference type="Gene3D" id="3.20.20.80">
    <property type="entry name" value="Glycosidases"/>
    <property type="match status" value="1"/>
</dbReference>
<keyword evidence="6" id="KW-0378">Hydrolase</keyword>
<dbReference type="OrthoDB" id="406864at2759"/>
<dbReference type="GO" id="GO:0046373">
    <property type="term" value="P:L-arabinose metabolic process"/>
    <property type="evidence" value="ECO:0007669"/>
    <property type="project" value="InterPro"/>
</dbReference>
<dbReference type="InterPro" id="IPR010720">
    <property type="entry name" value="Alpha-L-AF_C"/>
</dbReference>
<evidence type="ECO:0000313" key="10">
    <source>
        <dbReference type="EMBL" id="TVY51197.1"/>
    </source>
</evidence>
<dbReference type="Proteomes" id="UP000481288">
    <property type="component" value="Unassembled WGS sequence"/>
</dbReference>
<feature type="signal peptide" evidence="8">
    <location>
        <begin position="1"/>
        <end position="19"/>
    </location>
</feature>
<evidence type="ECO:0000259" key="9">
    <source>
        <dbReference type="SMART" id="SM00813"/>
    </source>
</evidence>
<gene>
    <name evidence="10" type="primary">abfA_1</name>
    <name evidence="10" type="ORF">LCER1_G006359</name>
</gene>
<organism evidence="10 11">
    <name type="scientific">Lachnellula cervina</name>
    <dbReference type="NCBI Taxonomy" id="1316786"/>
    <lineage>
        <taxon>Eukaryota</taxon>
        <taxon>Fungi</taxon>
        <taxon>Dikarya</taxon>
        <taxon>Ascomycota</taxon>
        <taxon>Pezizomycotina</taxon>
        <taxon>Leotiomycetes</taxon>
        <taxon>Helotiales</taxon>
        <taxon>Lachnaceae</taxon>
        <taxon>Lachnellula</taxon>
    </lineage>
</organism>
<dbReference type="EC" id="3.2.1.55" evidence="4"/>